<comment type="caution">
    <text evidence="2">The sequence shown here is derived from an EMBL/GenBank/DDBJ whole genome shotgun (WGS) entry which is preliminary data.</text>
</comment>
<gene>
    <name evidence="2" type="ORF">CP557_07540</name>
</gene>
<evidence type="ECO:0000313" key="3">
    <source>
        <dbReference type="Proteomes" id="UP000219689"/>
    </source>
</evidence>
<evidence type="ECO:0000256" key="1">
    <source>
        <dbReference type="SAM" id="MobiDB-lite"/>
    </source>
</evidence>
<proteinExistence type="predicted"/>
<feature type="region of interest" description="Disordered" evidence="1">
    <location>
        <begin position="1"/>
        <end position="42"/>
    </location>
</feature>
<dbReference type="RefSeq" id="WP_097379349.1">
    <property type="nucleotide sequence ID" value="NZ_NXNI01000001.1"/>
</dbReference>
<dbReference type="Proteomes" id="UP000219689">
    <property type="component" value="Unassembled WGS sequence"/>
</dbReference>
<sequence length="75" mass="8119">MAERSDLLPRTELATSGESVKGGDVTEVKRIDNEGNREDADIGKEIERNILITSASETDGASGLPTRFTEVQRGQ</sequence>
<reference evidence="2 3" key="1">
    <citation type="submission" date="2017-09" db="EMBL/GenBank/DDBJ databases">
        <title>Genome sequences of Natrinema ejinorence JCM 13890T.</title>
        <authorList>
            <person name="Roh S.W."/>
            <person name="Kim Y.B."/>
            <person name="Kim J.Y."/>
        </authorList>
    </citation>
    <scope>NUCLEOTIDE SEQUENCE [LARGE SCALE GENOMIC DNA]</scope>
    <source>
        <strain evidence="2 3">JCM 13890</strain>
    </source>
</reference>
<name>A0A2A5QU74_9EURY</name>
<organism evidence="2 3">
    <name type="scientific">Natrinema ejinorense</name>
    <dbReference type="NCBI Taxonomy" id="373386"/>
    <lineage>
        <taxon>Archaea</taxon>
        <taxon>Methanobacteriati</taxon>
        <taxon>Methanobacteriota</taxon>
        <taxon>Stenosarchaea group</taxon>
        <taxon>Halobacteria</taxon>
        <taxon>Halobacteriales</taxon>
        <taxon>Natrialbaceae</taxon>
        <taxon>Natrinema</taxon>
    </lineage>
</organism>
<accession>A0A2A5QU74</accession>
<feature type="region of interest" description="Disordered" evidence="1">
    <location>
        <begin position="56"/>
        <end position="75"/>
    </location>
</feature>
<protein>
    <submittedName>
        <fullName evidence="2">Uncharacterized protein</fullName>
    </submittedName>
</protein>
<dbReference type="AlphaFoldDB" id="A0A2A5QU74"/>
<keyword evidence="3" id="KW-1185">Reference proteome</keyword>
<dbReference type="EMBL" id="NXNI01000001">
    <property type="protein sequence ID" value="PCR90401.1"/>
    <property type="molecule type" value="Genomic_DNA"/>
</dbReference>
<evidence type="ECO:0000313" key="2">
    <source>
        <dbReference type="EMBL" id="PCR90401.1"/>
    </source>
</evidence>
<feature type="compositionally biased region" description="Basic and acidic residues" evidence="1">
    <location>
        <begin position="24"/>
        <end position="42"/>
    </location>
</feature>